<evidence type="ECO:0000259" key="2">
    <source>
        <dbReference type="PROSITE" id="PS50263"/>
    </source>
</evidence>
<dbReference type="PROSITE" id="PS50263">
    <property type="entry name" value="CN_HYDROLASE"/>
    <property type="match status" value="1"/>
</dbReference>
<feature type="domain" description="CN hydrolase" evidence="2">
    <location>
        <begin position="1"/>
        <end position="237"/>
    </location>
</feature>
<dbReference type="PROSITE" id="PS01227">
    <property type="entry name" value="UPF0012"/>
    <property type="match status" value="1"/>
</dbReference>
<dbReference type="InterPro" id="IPR001110">
    <property type="entry name" value="UPF0012_CS"/>
</dbReference>
<evidence type="ECO:0000256" key="1">
    <source>
        <dbReference type="ARBA" id="ARBA00010613"/>
    </source>
</evidence>
<dbReference type="Gene3D" id="3.60.110.10">
    <property type="entry name" value="Carbon-nitrogen hydrolase"/>
    <property type="match status" value="1"/>
</dbReference>
<keyword evidence="3" id="KW-0378">Hydrolase</keyword>
<reference evidence="3 4" key="1">
    <citation type="journal article" date="2020" name="Syst. Appl. Microbiol.">
        <title>Alienimonas chondri sp. nov., a novel planctomycete isolated from the biofilm of the red alga Chondrus crispus.</title>
        <authorList>
            <person name="Vitorino I."/>
            <person name="Albuquerque L."/>
            <person name="Wiegand S."/>
            <person name="Kallscheuer N."/>
            <person name="da Costa M.S."/>
            <person name="Lobo-da-Cunha A."/>
            <person name="Jogler C."/>
            <person name="Lage O.M."/>
        </authorList>
    </citation>
    <scope>NUCLEOTIDE SEQUENCE [LARGE SCALE GENOMIC DNA]</scope>
    <source>
        <strain evidence="3 4">LzC2</strain>
    </source>
</reference>
<dbReference type="Pfam" id="PF00795">
    <property type="entry name" value="CN_hydrolase"/>
    <property type="match status" value="1"/>
</dbReference>
<dbReference type="InterPro" id="IPR003010">
    <property type="entry name" value="C-N_Hydrolase"/>
</dbReference>
<evidence type="ECO:0000313" key="4">
    <source>
        <dbReference type="Proteomes" id="UP000609651"/>
    </source>
</evidence>
<accession>A0ABX1VEU4</accession>
<dbReference type="EMBL" id="WTPX01000055">
    <property type="protein sequence ID" value="NNJ25941.1"/>
    <property type="molecule type" value="Genomic_DNA"/>
</dbReference>
<organism evidence="3 4">
    <name type="scientific">Alienimonas chondri</name>
    <dbReference type="NCBI Taxonomy" id="2681879"/>
    <lineage>
        <taxon>Bacteria</taxon>
        <taxon>Pseudomonadati</taxon>
        <taxon>Planctomycetota</taxon>
        <taxon>Planctomycetia</taxon>
        <taxon>Planctomycetales</taxon>
        <taxon>Planctomycetaceae</taxon>
        <taxon>Alienimonas</taxon>
    </lineage>
</organism>
<dbReference type="GO" id="GO:0050152">
    <property type="term" value="F:omega-amidase activity"/>
    <property type="evidence" value="ECO:0007669"/>
    <property type="project" value="UniProtKB-EC"/>
</dbReference>
<keyword evidence="4" id="KW-1185">Reference proteome</keyword>
<dbReference type="Proteomes" id="UP000609651">
    <property type="component" value="Unassembled WGS sequence"/>
</dbReference>
<evidence type="ECO:0000313" key="3">
    <source>
        <dbReference type="EMBL" id="NNJ25941.1"/>
    </source>
</evidence>
<dbReference type="InterPro" id="IPR036526">
    <property type="entry name" value="C-N_Hydrolase_sf"/>
</dbReference>
<name>A0ABX1VEU4_9PLAN</name>
<sequence length="265" mass="28225">MDCVVGNVAANAARIDRFAREAAAEGCEALFLPELSDTGYDGDAAREHADEWPGTGYDAVRNAATTHGLAVICGVAEHVGGTLHNGLAAIDSSGERIAKYRKLFLFDGAGAWEPETFTPGEEAVVCDLAGQRWGLSICYDLRFPEQYRALTALGATALVNCSAWPNVRWEHWDLLTRARAVENQAFFIGVNRCGTDIPTNGDGLTFAGRSRVVAPTGELLAEAGPTGEALVVADLDFNTVASFRTLLPALAARRPTLFTDSPPPS</sequence>
<dbReference type="PANTHER" id="PTHR23088:SF27">
    <property type="entry name" value="DEAMINATED GLUTATHIONE AMIDASE"/>
    <property type="match status" value="1"/>
</dbReference>
<proteinExistence type="inferred from homology"/>
<comment type="caution">
    <text evidence="3">The sequence shown here is derived from an EMBL/GenBank/DDBJ whole genome shotgun (WGS) entry which is preliminary data.</text>
</comment>
<dbReference type="SUPFAM" id="SSF56317">
    <property type="entry name" value="Carbon-nitrogen hydrolase"/>
    <property type="match status" value="1"/>
</dbReference>
<comment type="similarity">
    <text evidence="1">Belongs to the carbon-nitrogen hydrolase superfamily. NIT1/NIT2 family.</text>
</comment>
<dbReference type="PANTHER" id="PTHR23088">
    <property type="entry name" value="NITRILASE-RELATED"/>
    <property type="match status" value="1"/>
</dbReference>
<protein>
    <submittedName>
        <fullName evidence="3">Omega-amidase YafV</fullName>
        <ecNumber evidence="3">3.5.1.3</ecNumber>
    </submittedName>
</protein>
<dbReference type="EC" id="3.5.1.3" evidence="3"/>
<gene>
    <name evidence="3" type="primary">yafV</name>
    <name evidence="3" type="ORF">LzC2_20180</name>
</gene>